<accession>A0ABY2DKF6</accession>
<dbReference type="Proteomes" id="UP000295626">
    <property type="component" value="Unassembled WGS sequence"/>
</dbReference>
<comment type="caution">
    <text evidence="1">The sequence shown here is derived from an EMBL/GenBank/DDBJ whole genome shotgun (WGS) entry which is preliminary data.</text>
</comment>
<name>A0ABY2DKF6_9ACTN</name>
<keyword evidence="2" id="KW-1185">Reference proteome</keyword>
<evidence type="ECO:0000313" key="1">
    <source>
        <dbReference type="EMBL" id="TDC01138.1"/>
    </source>
</evidence>
<gene>
    <name evidence="1" type="ORF">E1091_03465</name>
</gene>
<organism evidence="1 2">
    <name type="scientific">Micromonospora fluostatini</name>
    <dbReference type="NCBI Taxonomy" id="1629071"/>
    <lineage>
        <taxon>Bacteria</taxon>
        <taxon>Bacillati</taxon>
        <taxon>Actinomycetota</taxon>
        <taxon>Actinomycetes</taxon>
        <taxon>Micromonosporales</taxon>
        <taxon>Micromonosporaceae</taxon>
        <taxon>Micromonospora</taxon>
    </lineage>
</organism>
<dbReference type="EMBL" id="SMKE01000065">
    <property type="protein sequence ID" value="TDC01138.1"/>
    <property type="molecule type" value="Genomic_DNA"/>
</dbReference>
<proteinExistence type="predicted"/>
<reference evidence="1 2" key="1">
    <citation type="submission" date="2019-02" db="EMBL/GenBank/DDBJ databases">
        <title>Draft genome sequences of novel Actinobacteria.</title>
        <authorList>
            <person name="Sahin N."/>
            <person name="Ay H."/>
            <person name="Saygin H."/>
        </authorList>
    </citation>
    <scope>NUCLEOTIDE SEQUENCE [LARGE SCALE GENOMIC DNA]</scope>
    <source>
        <strain evidence="1 2">JCM 30529</strain>
    </source>
</reference>
<evidence type="ECO:0000313" key="2">
    <source>
        <dbReference type="Proteomes" id="UP000295626"/>
    </source>
</evidence>
<sequence length="90" mass="9709">MADKLLKSGDLAYLDVIGTPLVPCRVESVKGRAGAPGTGQEITVKLTADRGAYKRGEVLTFSGSSVVPRSSVFVRNGQYRILNDWEVQPD</sequence>
<protein>
    <submittedName>
        <fullName evidence="1">Uncharacterized protein</fullName>
    </submittedName>
</protein>